<evidence type="ECO:0000256" key="2">
    <source>
        <dbReference type="SAM" id="MobiDB-lite"/>
    </source>
</evidence>
<reference evidence="4" key="1">
    <citation type="submission" date="2013-10" db="EMBL/GenBank/DDBJ databases">
        <title>Functional metagenomics reveals novel beta-galactosidases not predictable from gene sequences.</title>
        <authorList>
            <person name="Cheng J."/>
            <person name="Engel K."/>
            <person name="Romantsov T."/>
            <person name="Neufeld J.D."/>
            <person name="Rose D.R."/>
            <person name="Charles T.C."/>
        </authorList>
    </citation>
    <scope>NUCLEOTIDE SEQUENCE</scope>
</reference>
<dbReference type="PANTHER" id="PTHR34203:SF15">
    <property type="entry name" value="SLL1173 PROTEIN"/>
    <property type="match status" value="1"/>
</dbReference>
<evidence type="ECO:0000256" key="1">
    <source>
        <dbReference type="SAM" id="Coils"/>
    </source>
</evidence>
<dbReference type="Gene3D" id="3.40.50.2000">
    <property type="entry name" value="Glycogen Phosphorylase B"/>
    <property type="match status" value="1"/>
</dbReference>
<dbReference type="InterPro" id="IPR029063">
    <property type="entry name" value="SAM-dependent_MTases_sf"/>
</dbReference>
<dbReference type="InterPro" id="IPR052514">
    <property type="entry name" value="SAM-dependent_MTase"/>
</dbReference>
<proteinExistence type="predicted"/>
<feature type="domain" description="Methyltransferase FkbM" evidence="3">
    <location>
        <begin position="449"/>
        <end position="610"/>
    </location>
</feature>
<dbReference type="SUPFAM" id="SSF53756">
    <property type="entry name" value="UDP-Glycosyltransferase/glycogen phosphorylase"/>
    <property type="match status" value="1"/>
</dbReference>
<dbReference type="SUPFAM" id="SSF53335">
    <property type="entry name" value="S-adenosyl-L-methionine-dependent methyltransferases"/>
    <property type="match status" value="2"/>
</dbReference>
<dbReference type="GO" id="GO:0032259">
    <property type="term" value="P:methylation"/>
    <property type="evidence" value="ECO:0007669"/>
    <property type="project" value="UniProtKB-KW"/>
</dbReference>
<feature type="coiled-coil region" evidence="1">
    <location>
        <begin position="1443"/>
        <end position="1492"/>
    </location>
</feature>
<dbReference type="Pfam" id="PF13578">
    <property type="entry name" value="Methyltransf_24"/>
    <property type="match status" value="1"/>
</dbReference>
<dbReference type="PANTHER" id="PTHR34203">
    <property type="entry name" value="METHYLTRANSFERASE, FKBM FAMILY PROTEIN"/>
    <property type="match status" value="1"/>
</dbReference>
<accession>X2LBJ9</accession>
<evidence type="ECO:0000313" key="4">
    <source>
        <dbReference type="EMBL" id="AHN97890.1"/>
    </source>
</evidence>
<name>X2LBJ9_9BACT</name>
<evidence type="ECO:0000259" key="3">
    <source>
        <dbReference type="Pfam" id="PF05050"/>
    </source>
</evidence>
<dbReference type="Pfam" id="PF05050">
    <property type="entry name" value="Methyltransf_21"/>
    <property type="match status" value="1"/>
</dbReference>
<feature type="region of interest" description="Disordered" evidence="2">
    <location>
        <begin position="694"/>
        <end position="728"/>
    </location>
</feature>
<dbReference type="GO" id="GO:0008168">
    <property type="term" value="F:methyltransferase activity"/>
    <property type="evidence" value="ECO:0007669"/>
    <property type="project" value="UniProtKB-KW"/>
</dbReference>
<sequence length="2012" mass="223161">MEILDTAGLITGQQIILSIRGLGEKSVLSPEAGGQWPKLLLIDSTLVGSDTATGQIKQVFLEQWPETHLLQIYETSGKLRLKRWRTDTTPDELTDEQLLAACREFGPDVIYFRPVDSGLLLEFTERAANYLSLPLVIHMMDDWPERLRAANLTLFSKLDPILRRLLKQAVKRLSISQAMSDAYAHRYGYEFTPLANGVDVEKWPSRDWMARPAVSKEKPFLIRYMGALAHDMTFASVVDVAKTVAALQGRLHVRFEISTVHWCLEAARKAVGELPGITVQPLVERKEYSRRLAEADALLIAYNFDSESIRYVGLSMANKLPECLASGAVLLAYGPPEMATIDYLAQSKCAHVVLQKSHEILCREIEFLVTHIDYCAKMGREGRQFASTRHSKRATQQTFLRIHQEAAGPRMISNRLLLGPYQRLEAHYDETNCIAHLFSGPLNGRTMIDVGAHQGSALQPFLNLGWKVFAFEPDNKNRQKLLENLKKYRNAELVKLDSRAVSNESRSGATFFRSDESTGISGLSAFHSSHKSEQTVDTVTLKEALSEETIASIDFLKIDTEGYDLFVLKGFPWDRFRPAVIECEFEDSKTVPLGYSFHDLAKFLVERQYHVYVSEWHPVVRYGIRHDWKCLMRYPCELSDPKAWGNLLAFREPIDETVLVAAAKKVMKFAAPQPTLTAPAPAVPAAVASHAKAEQGLSRADAPRTPVLPHSSSGTLSKPEPTGAPGAAMPVKAKLRLPEIQKRSKTMVVLGNGPSLRGFDFNRVKGFDAIGMNAAYRYWDRIGWYPRYYICLDLVVGLHHKDQIARLIRDRELNGMECFMLRRNLIEALPRELASLPCVLDYDTLHGVSDLFPQTRFTTGSQSPLFGSLLGYRHMVLMGVDCNYIQTIEGVVSRGGTVLELTKTPSKNPNYFFDDYQIAGDRFNVPDTVPDLHLNSWRAIAPVLAARGVTVWNGSDKSRLDVFPRKSFEDIEWEERPARQGCLTISMDKAPAGANWQSPEVLDGIRFCRTGAGERTTLKARIGRDRRNIGVIAFHASISQDHLAGLHLEIDGASTSHEVRMDLNPPCIVAVIPPGSKPSQTPTALELVTPGPRGLPVLSVSILPEEPFLGARFPVLRYPRQRMARAMRRDGARWDFPLSHFDGRAYLRANKDVENALAAGHVASALVHYYKRGLAERRSFTVAIQGEPNAGALADVFDGCAYLQANPDVAAALRKGAISSALDHFVHHGREEGRQAFIRHDGGALPATAIELMRQDAIDQAKLEVSALRREAQNAREAVTRGLRQEGVEHARKGEERDKAREAQIGGLKAEIARLEKLAGEQTAKLRQEGVEHARKGEERDKAREAQIGGLKAEIARLEKLAGEQTAKLRLEGVEHAREGEERDKAREAQIGGLKAEIARLEKLAGEQAEKLRQEGATIEARIGALNADVAQARSDLARAAPIGDLTDFRRKTEAELERLRENVSAIGDFTAERTESLLAQLRRELTAILADQEARGQGMSARLEAVQSALADVQATVASGARTEDLAILRQQTEDVLGKLSNEVAALSSARAELENGFNLQLDALKADFARAREGAARSADLDRLERDTGREFERARSEMATRLTVREAREQALAEQIELLRIAADEAQRRLSTAVRAEDVDRVKHDAQHGFELIKSEIASSSTAWNAREQALRAQIDTLKAEIETAKSRADLAEAKVGFVGEGAREIAGSVTELQSKLAAETAEVARLQAALNQVREQAAATSARVSHASLDAFNVVGYQAHPRALSKPVAERLSSHWGPLLGLSIQQKELYYLAHRVASLESACIGRLAASVQDILLRILVARSVKGERLELLEIGTLFGLGVGVMHEALAPLFDRVHFTVIDPLDGYYGKNHRDVLTGVPVSRATFDENLRRMGVGKSNVTVIERLSTDSIAARQARKTACDCLIIDGDHSYDGVRHDSETYIGTVKPGGYVLFDDYNNEHWPAVRQYVDSEIMPRADLKFIGSEWHTAVFRVAERLSRTGQTRRVQG</sequence>
<dbReference type="Gene3D" id="3.40.50.150">
    <property type="entry name" value="Vaccinia Virus protein VP39"/>
    <property type="match status" value="2"/>
</dbReference>
<dbReference type="InterPro" id="IPR006342">
    <property type="entry name" value="FkbM_mtfrase"/>
</dbReference>
<dbReference type="EMBL" id="KF796604">
    <property type="protein sequence ID" value="AHN97890.1"/>
    <property type="molecule type" value="Genomic_DNA"/>
</dbReference>
<dbReference type="NCBIfam" id="TIGR01444">
    <property type="entry name" value="fkbM_fam"/>
    <property type="match status" value="1"/>
</dbReference>
<organism evidence="4">
    <name type="scientific">uncultured bacterium lac146</name>
    <dbReference type="NCBI Taxonomy" id="1447238"/>
    <lineage>
        <taxon>Bacteria</taxon>
        <taxon>environmental samples</taxon>
    </lineage>
</organism>
<keyword evidence="4" id="KW-0808">Transferase</keyword>
<keyword evidence="4" id="KW-0489">Methyltransferase</keyword>
<protein>
    <submittedName>
        <fullName evidence="4">Methyltransferase</fullName>
    </submittedName>
</protein>
<keyword evidence="1" id="KW-0175">Coiled coil</keyword>
<feature type="coiled-coil region" evidence="1">
    <location>
        <begin position="1671"/>
        <end position="1747"/>
    </location>
</feature>